<organism>
    <name type="scientific">Ixodes scapularis</name>
    <name type="common">Black-legged tick</name>
    <name type="synonym">Deer tick</name>
    <dbReference type="NCBI Taxonomy" id="6945"/>
    <lineage>
        <taxon>Eukaryota</taxon>
        <taxon>Metazoa</taxon>
        <taxon>Ecdysozoa</taxon>
        <taxon>Arthropoda</taxon>
        <taxon>Chelicerata</taxon>
        <taxon>Arachnida</taxon>
        <taxon>Acari</taxon>
        <taxon>Parasitiformes</taxon>
        <taxon>Ixodida</taxon>
        <taxon>Ixodoidea</taxon>
        <taxon>Ixodidae</taxon>
        <taxon>Ixodinae</taxon>
        <taxon>Ixodes</taxon>
    </lineage>
</organism>
<dbReference type="PANTHER" id="PTHR19303">
    <property type="entry name" value="TRANSPOSON"/>
    <property type="match status" value="1"/>
</dbReference>
<dbReference type="VEuPathDB" id="VectorBase:ISCI024117"/>
<evidence type="ECO:0000259" key="1">
    <source>
        <dbReference type="Pfam" id="PF03184"/>
    </source>
</evidence>
<name>B7PCI6_IXOSC</name>
<evidence type="ECO:0000313" key="3">
    <source>
        <dbReference type="EnsemblMetazoa" id="ISCW024117-PA"/>
    </source>
</evidence>
<dbReference type="EMBL" id="DS684140">
    <property type="protein sequence ID" value="EEC04308.1"/>
    <property type="molecule type" value="Genomic_DNA"/>
</dbReference>
<dbReference type="PANTHER" id="PTHR19303:SF73">
    <property type="entry name" value="PROTEIN PDC2"/>
    <property type="match status" value="1"/>
</dbReference>
<dbReference type="InterPro" id="IPR050863">
    <property type="entry name" value="CenT-Element_Derived"/>
</dbReference>
<proteinExistence type="predicted"/>
<dbReference type="STRING" id="6945.B7PCI6"/>
<dbReference type="OrthoDB" id="6507055at2759"/>
<gene>
    <name evidence="2" type="ORF">IscW_ISCW024117</name>
</gene>
<sequence>MLPDRTLCFNGESCSGGKFSKERITVMIGTNAMGTEKLPLLLIVIGKTKDSGSFHDPEHLSVWYSSNTKAWITQCLFEDYLHRLDRVFEHQKGRAVMFVDNCEAHSKVEKLKAIRLEFLPPNT</sequence>
<dbReference type="VEuPathDB" id="VectorBase:ISCW024117"/>
<dbReference type="InterPro" id="IPR004875">
    <property type="entry name" value="DDE_SF_endonuclease_dom"/>
</dbReference>
<keyword evidence="4" id="KW-1185">Reference proteome</keyword>
<dbReference type="HOGENOM" id="CLU_018294_2_4_1"/>
<dbReference type="EnsemblMetazoa" id="ISCW024117-RA">
    <property type="protein sequence ID" value="ISCW024117-PA"/>
    <property type="gene ID" value="ISCW024117"/>
</dbReference>
<dbReference type="Proteomes" id="UP000001555">
    <property type="component" value="Unassembled WGS sequence"/>
</dbReference>
<dbReference type="PaxDb" id="6945-B7PCI6"/>
<protein>
    <submittedName>
        <fullName evidence="2 3">Centromere protein B, putative</fullName>
    </submittedName>
</protein>
<dbReference type="GO" id="GO:0003676">
    <property type="term" value="F:nucleic acid binding"/>
    <property type="evidence" value="ECO:0007669"/>
    <property type="project" value="InterPro"/>
</dbReference>
<reference evidence="2 4" key="1">
    <citation type="submission" date="2008-03" db="EMBL/GenBank/DDBJ databases">
        <title>Annotation of Ixodes scapularis.</title>
        <authorList>
            <consortium name="Ixodes scapularis Genome Project Consortium"/>
            <person name="Caler E."/>
            <person name="Hannick L.I."/>
            <person name="Bidwell S."/>
            <person name="Joardar V."/>
            <person name="Thiagarajan M."/>
            <person name="Amedeo P."/>
            <person name="Galinsky K.J."/>
            <person name="Schobel S."/>
            <person name="Inman J."/>
            <person name="Hostetler J."/>
            <person name="Miller J."/>
            <person name="Hammond M."/>
            <person name="Megy K."/>
            <person name="Lawson D."/>
            <person name="Kodira C."/>
            <person name="Sutton G."/>
            <person name="Meyer J."/>
            <person name="Hill C.A."/>
            <person name="Birren B."/>
            <person name="Nene V."/>
            <person name="Collins F."/>
            <person name="Alarcon-Chaidez F."/>
            <person name="Wikel S."/>
            <person name="Strausberg R."/>
        </authorList>
    </citation>
    <scope>NUCLEOTIDE SEQUENCE [LARGE SCALE GENOMIC DNA]</scope>
    <source>
        <strain evidence="4">Wikel</strain>
        <strain evidence="2">Wikel colony</strain>
    </source>
</reference>
<evidence type="ECO:0000313" key="4">
    <source>
        <dbReference type="Proteomes" id="UP000001555"/>
    </source>
</evidence>
<dbReference type="Pfam" id="PF03184">
    <property type="entry name" value="DDE_1"/>
    <property type="match status" value="1"/>
</dbReference>
<dbReference type="AlphaFoldDB" id="B7PCI6"/>
<accession>B7PCI6</accession>
<feature type="domain" description="DDE-1" evidence="1">
    <location>
        <begin position="21"/>
        <end position="123"/>
    </location>
</feature>
<dbReference type="EMBL" id="ABJB010774333">
    <property type="status" value="NOT_ANNOTATED_CDS"/>
    <property type="molecule type" value="Genomic_DNA"/>
</dbReference>
<reference evidence="3" key="2">
    <citation type="submission" date="2020-05" db="UniProtKB">
        <authorList>
            <consortium name="EnsemblMetazoa"/>
        </authorList>
    </citation>
    <scope>IDENTIFICATION</scope>
    <source>
        <strain evidence="3">wikel</strain>
    </source>
</reference>
<evidence type="ECO:0000313" key="2">
    <source>
        <dbReference type="EMBL" id="EEC04308.1"/>
    </source>
</evidence>
<feature type="non-terminal residue" evidence="2">
    <location>
        <position position="123"/>
    </location>
</feature>
<dbReference type="VEuPathDB" id="VectorBase:ISCP_018023"/>